<dbReference type="Proteomes" id="UP000005244">
    <property type="component" value="Unassembled WGS sequence"/>
</dbReference>
<reference evidence="2 3" key="1">
    <citation type="submission" date="2012-07" db="EMBL/GenBank/DDBJ databases">
        <authorList>
            <person name="Durkin A.S."/>
            <person name="McCorrison J."/>
            <person name="Torralba M."/>
            <person name="Gillis M."/>
            <person name="Methe B."/>
            <person name="Sutton G."/>
            <person name="Nelson K.E."/>
        </authorList>
    </citation>
    <scope>NUCLEOTIDE SEQUENCE [LARGE SCALE GENOMIC DNA]</scope>
    <source>
        <strain evidence="2 3">OBRC8</strain>
    </source>
</reference>
<accession>J5UR84</accession>
<keyword evidence="1" id="KW-0472">Membrane</keyword>
<proteinExistence type="predicted"/>
<comment type="caution">
    <text evidence="2">The sequence shown here is derived from an EMBL/GenBank/DDBJ whole genome shotgun (WGS) entry which is preliminary data.</text>
</comment>
<keyword evidence="3" id="KW-1185">Reference proteome</keyword>
<feature type="transmembrane region" description="Helical" evidence="1">
    <location>
        <begin position="22"/>
        <end position="45"/>
    </location>
</feature>
<gene>
    <name evidence="2" type="ORF">HMPREF1143_1276</name>
</gene>
<evidence type="ECO:0000313" key="2">
    <source>
        <dbReference type="EMBL" id="EJU24504.1"/>
    </source>
</evidence>
<dbReference type="AlphaFoldDB" id="J5UR84"/>
<keyword evidence="1" id="KW-0812">Transmembrane</keyword>
<name>J5UR84_9FIRM</name>
<evidence type="ECO:0000256" key="1">
    <source>
        <dbReference type="SAM" id="Phobius"/>
    </source>
</evidence>
<sequence>MYLSDTSSLYHIKKINQYIFEILFYFILIFWSFILNIIILVLILYSV</sequence>
<dbReference type="EMBL" id="ALNK01000005">
    <property type="protein sequence ID" value="EJU24504.1"/>
    <property type="molecule type" value="Genomic_DNA"/>
</dbReference>
<protein>
    <submittedName>
        <fullName evidence="2">Uncharacterized protein</fullName>
    </submittedName>
</protein>
<organism evidence="2 3">
    <name type="scientific">Peptoanaerobacter stomatis</name>
    <dbReference type="NCBI Taxonomy" id="796937"/>
    <lineage>
        <taxon>Bacteria</taxon>
        <taxon>Bacillati</taxon>
        <taxon>Bacillota</taxon>
        <taxon>Clostridia</taxon>
        <taxon>Peptostreptococcales</taxon>
        <taxon>Filifactoraceae</taxon>
        <taxon>Peptoanaerobacter</taxon>
    </lineage>
</organism>
<keyword evidence="1" id="KW-1133">Transmembrane helix</keyword>
<evidence type="ECO:0000313" key="3">
    <source>
        <dbReference type="Proteomes" id="UP000005244"/>
    </source>
</evidence>